<reference evidence="1" key="1">
    <citation type="journal article" date="2020" name="Phytopathology">
        <title>Genome Sequence Resources of Colletotrichum truncatum, C. plurivorum, C. musicola, and C. sojae: Four Species Pathogenic to Soybean (Glycine max).</title>
        <authorList>
            <person name="Rogerio F."/>
            <person name="Boufleur T.R."/>
            <person name="Ciampi-Guillardi M."/>
            <person name="Sukno S.A."/>
            <person name="Thon M.R."/>
            <person name="Massola Junior N.S."/>
            <person name="Baroncelli R."/>
        </authorList>
    </citation>
    <scope>NUCLEOTIDE SEQUENCE</scope>
    <source>
        <strain evidence="1">LFN0074</strain>
    </source>
</reference>
<dbReference type="EMBL" id="WIGM01000241">
    <property type="protein sequence ID" value="KAF6832260.1"/>
    <property type="molecule type" value="Genomic_DNA"/>
</dbReference>
<evidence type="ECO:0000313" key="1">
    <source>
        <dbReference type="EMBL" id="KAF6832260.1"/>
    </source>
</evidence>
<proteinExistence type="predicted"/>
<accession>A0A8H6KJL6</accession>
<comment type="caution">
    <text evidence="1">The sequence shown here is derived from an EMBL/GenBank/DDBJ whole genome shotgun (WGS) entry which is preliminary data.</text>
</comment>
<organism evidence="1 2">
    <name type="scientific">Colletotrichum musicola</name>
    <dbReference type="NCBI Taxonomy" id="2175873"/>
    <lineage>
        <taxon>Eukaryota</taxon>
        <taxon>Fungi</taxon>
        <taxon>Dikarya</taxon>
        <taxon>Ascomycota</taxon>
        <taxon>Pezizomycotina</taxon>
        <taxon>Sordariomycetes</taxon>
        <taxon>Hypocreomycetidae</taxon>
        <taxon>Glomerellales</taxon>
        <taxon>Glomerellaceae</taxon>
        <taxon>Colletotrichum</taxon>
        <taxon>Colletotrichum orchidearum species complex</taxon>
    </lineage>
</organism>
<keyword evidence="2" id="KW-1185">Reference proteome</keyword>
<evidence type="ECO:0000313" key="2">
    <source>
        <dbReference type="Proteomes" id="UP000639643"/>
    </source>
</evidence>
<gene>
    <name evidence="1" type="ORF">CMUS01_07000</name>
</gene>
<dbReference type="Proteomes" id="UP000639643">
    <property type="component" value="Unassembled WGS sequence"/>
</dbReference>
<dbReference type="AlphaFoldDB" id="A0A8H6KJL6"/>
<protein>
    <submittedName>
        <fullName evidence="1">Uncharacterized protein</fullName>
    </submittedName>
</protein>
<name>A0A8H6KJL6_9PEZI</name>
<dbReference type="OrthoDB" id="4847792at2759"/>
<sequence length="47" mass="4663">MARCGLGGETLNLAAGTAEGSRPSGRSSAVSFFRDPALHGATCVDAP</sequence>